<gene>
    <name evidence="4" type="ORF">ATL17_0035</name>
</gene>
<dbReference type="InterPro" id="IPR044144">
    <property type="entry name" value="SAF_UxaA/GarD"/>
</dbReference>
<reference evidence="4 5" key="1">
    <citation type="submission" date="2019-03" db="EMBL/GenBank/DDBJ databases">
        <title>Genomic Encyclopedia of Type Strains, Phase III (KMG-III): the genomes of soil and plant-associated and newly described type strains.</title>
        <authorList>
            <person name="Whitman W."/>
        </authorList>
    </citation>
    <scope>NUCLEOTIDE SEQUENCE [LARGE SCALE GENOMIC DNA]</scope>
    <source>
        <strain evidence="4 5">CGMCC 1.7002</strain>
    </source>
</reference>
<evidence type="ECO:0000259" key="3">
    <source>
        <dbReference type="SMART" id="SM00858"/>
    </source>
</evidence>
<dbReference type="AlphaFoldDB" id="A0A4R6VTZ8"/>
<evidence type="ECO:0000313" key="5">
    <source>
        <dbReference type="Proteomes" id="UP000295391"/>
    </source>
</evidence>
<dbReference type="PANTHER" id="PTHR30536">
    <property type="entry name" value="ALTRONATE/GALACTARATE DEHYDRATASE"/>
    <property type="match status" value="1"/>
</dbReference>
<feature type="domain" description="SAF" evidence="3">
    <location>
        <begin position="12"/>
        <end position="80"/>
    </location>
</feature>
<name>A0A4R6VTZ8_9HYPH</name>
<keyword evidence="2" id="KW-0456">Lyase</keyword>
<evidence type="ECO:0000313" key="4">
    <source>
        <dbReference type="EMBL" id="TDQ66050.1"/>
    </source>
</evidence>
<dbReference type="GO" id="GO:0016787">
    <property type="term" value="F:hydrolase activity"/>
    <property type="evidence" value="ECO:0007669"/>
    <property type="project" value="UniProtKB-KW"/>
</dbReference>
<dbReference type="RefSeq" id="WP_133570772.1">
    <property type="nucleotide sequence ID" value="NZ_SNYR01000001.1"/>
</dbReference>
<dbReference type="Pfam" id="PF04295">
    <property type="entry name" value="GD_AH_second"/>
    <property type="match status" value="1"/>
</dbReference>
<evidence type="ECO:0000256" key="2">
    <source>
        <dbReference type="ARBA" id="ARBA00023239"/>
    </source>
</evidence>
<protein>
    <submittedName>
        <fullName evidence="4">Altronate hydrolase</fullName>
    </submittedName>
</protein>
<dbReference type="Pfam" id="PF08666">
    <property type="entry name" value="SAF"/>
    <property type="match status" value="1"/>
</dbReference>
<evidence type="ECO:0000256" key="1">
    <source>
        <dbReference type="ARBA" id="ARBA00010986"/>
    </source>
</evidence>
<dbReference type="Gene3D" id="2.30.130.110">
    <property type="match status" value="1"/>
</dbReference>
<sequence>MRISQKLMPLGDGLGIALARIEKGEPLTADLNAVDRILKGHKVALLPFKAGEVIKKFQRPIGVASADIVPGQWVHDHNLAFDDSLASAMGEIAPSTSQKMQSQKHSFQGFDRGKGRVGTRNYVGIISTVNCSGTVCRIVAERANKELLAEFPNIDGFVPIVHQSGCGMANYDMSFDLLQRTLKGYIDHPNFGAVMVIGLGCEVNQIGAYAKAGQNGEQLTYFNMQQTGGTAQTVESALKALQPICSNLNQNSNRTPCDASHLMLGLQCGGSDGFSGISANPALGKAVDLLVQAGGTAILSETPEILGAEPLLLGGASAETKTKLMGCVKWWQDHARENSISLDNNPSPGNKAGGLTTILEKSLGAVSKAGTTPLNAYYDYAQQITHKGLVFMDSPGYDPVSATGQIAAGANLIAFTTGRGSCFGAKPAPSFKLASTSELFTTMEGDMDLDCGTVLDGRQDFDELGEEIFNAILAYASGQRTKSELLGYGDDEFIPWRFGAVL</sequence>
<proteinExistence type="inferred from homology"/>
<dbReference type="InterPro" id="IPR007392">
    <property type="entry name" value="GD_AH_second"/>
</dbReference>
<dbReference type="CDD" id="cd11613">
    <property type="entry name" value="SAF_AH_GD"/>
    <property type="match status" value="1"/>
</dbReference>
<dbReference type="InterPro" id="IPR048332">
    <property type="entry name" value="GD_AH_C"/>
</dbReference>
<keyword evidence="5" id="KW-1185">Reference proteome</keyword>
<dbReference type="GO" id="GO:0019698">
    <property type="term" value="P:D-galacturonate catabolic process"/>
    <property type="evidence" value="ECO:0007669"/>
    <property type="project" value="TreeGrafter"/>
</dbReference>
<comment type="similarity">
    <text evidence="1">Belongs to the UxaA family.</text>
</comment>
<dbReference type="InterPro" id="IPR013974">
    <property type="entry name" value="SAF"/>
</dbReference>
<organism evidence="4 5">
    <name type="scientific">Maritalea mobilis</name>
    <dbReference type="NCBI Taxonomy" id="483324"/>
    <lineage>
        <taxon>Bacteria</taxon>
        <taxon>Pseudomonadati</taxon>
        <taxon>Pseudomonadota</taxon>
        <taxon>Alphaproteobacteria</taxon>
        <taxon>Hyphomicrobiales</taxon>
        <taxon>Devosiaceae</taxon>
        <taxon>Maritalea</taxon>
    </lineage>
</organism>
<dbReference type="SMART" id="SM00858">
    <property type="entry name" value="SAF"/>
    <property type="match status" value="1"/>
</dbReference>
<dbReference type="InterPro" id="IPR052172">
    <property type="entry name" value="UxaA_altronate/galactarate_dh"/>
</dbReference>
<dbReference type="PANTHER" id="PTHR30536:SF5">
    <property type="entry name" value="ALTRONATE DEHYDRATASE"/>
    <property type="match status" value="1"/>
</dbReference>
<dbReference type="Pfam" id="PF20629">
    <property type="entry name" value="GD_AH_C"/>
    <property type="match status" value="1"/>
</dbReference>
<accession>A0A4R6VTZ8</accession>
<dbReference type="GO" id="GO:0016829">
    <property type="term" value="F:lyase activity"/>
    <property type="evidence" value="ECO:0007669"/>
    <property type="project" value="UniProtKB-KW"/>
</dbReference>
<dbReference type="OrthoDB" id="9804574at2"/>
<dbReference type="EMBL" id="SNYR01000001">
    <property type="protein sequence ID" value="TDQ66050.1"/>
    <property type="molecule type" value="Genomic_DNA"/>
</dbReference>
<keyword evidence="4" id="KW-0378">Hydrolase</keyword>
<comment type="caution">
    <text evidence="4">The sequence shown here is derived from an EMBL/GenBank/DDBJ whole genome shotgun (WGS) entry which is preliminary data.</text>
</comment>
<dbReference type="Proteomes" id="UP000295391">
    <property type="component" value="Unassembled WGS sequence"/>
</dbReference>